<evidence type="ECO:0000313" key="3">
    <source>
        <dbReference type="Proteomes" id="UP000278807"/>
    </source>
</evidence>
<accession>A0A0R3TJR5</accession>
<feature type="compositionally biased region" description="Polar residues" evidence="1">
    <location>
        <begin position="70"/>
        <end position="80"/>
    </location>
</feature>
<feature type="region of interest" description="Disordered" evidence="1">
    <location>
        <begin position="113"/>
        <end position="138"/>
    </location>
</feature>
<dbReference type="AlphaFoldDB" id="A0A0R3TJR5"/>
<proteinExistence type="predicted"/>
<name>A0A0R3TJR5_RODNA</name>
<dbReference type="WBParaSite" id="HNAJ_0000735001-mRNA-1">
    <property type="protein sequence ID" value="HNAJ_0000735001-mRNA-1"/>
    <property type="gene ID" value="HNAJ_0000735001"/>
</dbReference>
<dbReference type="EMBL" id="UZAE01012037">
    <property type="protein sequence ID" value="VDO03206.1"/>
    <property type="molecule type" value="Genomic_DNA"/>
</dbReference>
<protein>
    <submittedName>
        <fullName evidence="4">SUN2</fullName>
    </submittedName>
</protein>
<organism evidence="4">
    <name type="scientific">Rodentolepis nana</name>
    <name type="common">Dwarf tapeworm</name>
    <name type="synonym">Hymenolepis nana</name>
    <dbReference type="NCBI Taxonomy" id="102285"/>
    <lineage>
        <taxon>Eukaryota</taxon>
        <taxon>Metazoa</taxon>
        <taxon>Spiralia</taxon>
        <taxon>Lophotrochozoa</taxon>
        <taxon>Platyhelminthes</taxon>
        <taxon>Cestoda</taxon>
        <taxon>Eucestoda</taxon>
        <taxon>Cyclophyllidea</taxon>
        <taxon>Hymenolepididae</taxon>
        <taxon>Rodentolepis</taxon>
    </lineage>
</organism>
<evidence type="ECO:0000313" key="2">
    <source>
        <dbReference type="EMBL" id="VDO03206.1"/>
    </source>
</evidence>
<keyword evidence="3" id="KW-1185">Reference proteome</keyword>
<feature type="region of interest" description="Disordered" evidence="1">
    <location>
        <begin position="64"/>
        <end position="87"/>
    </location>
</feature>
<feature type="compositionally biased region" description="Polar residues" evidence="1">
    <location>
        <begin position="118"/>
        <end position="138"/>
    </location>
</feature>
<gene>
    <name evidence="2" type="ORF">HNAJ_LOCUS7346</name>
</gene>
<sequence>MSSSSSSRFNQMSCRKISLNTDNLASQQSFPGRHLRRIREPVYVRKYSDRIFTHTRLSGIKSSLPEYGEESQSVTGSAGSQGDDLAEVDFSDVHSSRLALNPTPHRRTSFLYRADSSEAGSPYSSRRPSVSCGGSVNL</sequence>
<reference evidence="2 3" key="2">
    <citation type="submission" date="2018-11" db="EMBL/GenBank/DDBJ databases">
        <authorList>
            <consortium name="Pathogen Informatics"/>
        </authorList>
    </citation>
    <scope>NUCLEOTIDE SEQUENCE [LARGE SCALE GENOMIC DNA]</scope>
</reference>
<evidence type="ECO:0000256" key="1">
    <source>
        <dbReference type="SAM" id="MobiDB-lite"/>
    </source>
</evidence>
<dbReference type="OrthoDB" id="6262882at2759"/>
<dbReference type="Proteomes" id="UP000278807">
    <property type="component" value="Unassembled WGS sequence"/>
</dbReference>
<evidence type="ECO:0000313" key="4">
    <source>
        <dbReference type="WBParaSite" id="HNAJ_0000735001-mRNA-1"/>
    </source>
</evidence>
<reference evidence="4" key="1">
    <citation type="submission" date="2017-02" db="UniProtKB">
        <authorList>
            <consortium name="WormBaseParasite"/>
        </authorList>
    </citation>
    <scope>IDENTIFICATION</scope>
</reference>